<dbReference type="NCBIfam" id="NF038402">
    <property type="entry name" value="TroA_like"/>
    <property type="match status" value="1"/>
</dbReference>
<comment type="similarity">
    <text evidence="1">Belongs to the bacterial solute-binding protein 8 family.</text>
</comment>
<dbReference type="Proteomes" id="UP000886842">
    <property type="component" value="Unassembled WGS sequence"/>
</dbReference>
<name>A0A9D1KLT2_9ACTN</name>
<dbReference type="AlphaFoldDB" id="A0A9D1KLT2"/>
<accession>A0A9D1KLT2</accession>
<evidence type="ECO:0000259" key="3">
    <source>
        <dbReference type="PROSITE" id="PS50983"/>
    </source>
</evidence>
<dbReference type="CDD" id="cd01143">
    <property type="entry name" value="YvrC"/>
    <property type="match status" value="1"/>
</dbReference>
<gene>
    <name evidence="4" type="ORF">IAA98_05240</name>
</gene>
<dbReference type="InterPro" id="IPR002491">
    <property type="entry name" value="ABC_transptr_periplasmic_BD"/>
</dbReference>
<evidence type="ECO:0000313" key="4">
    <source>
        <dbReference type="EMBL" id="HIT74970.1"/>
    </source>
</evidence>
<dbReference type="EMBL" id="DVLP01000157">
    <property type="protein sequence ID" value="HIT74970.1"/>
    <property type="molecule type" value="Genomic_DNA"/>
</dbReference>
<dbReference type="GO" id="GO:0071281">
    <property type="term" value="P:cellular response to iron ion"/>
    <property type="evidence" value="ECO:0007669"/>
    <property type="project" value="TreeGrafter"/>
</dbReference>
<dbReference type="InterPro" id="IPR054828">
    <property type="entry name" value="Vit_B12_bind_prot"/>
</dbReference>
<dbReference type="PANTHER" id="PTHR30535">
    <property type="entry name" value="VITAMIN B12-BINDING PROTEIN"/>
    <property type="match status" value="1"/>
</dbReference>
<keyword evidence="2" id="KW-0732">Signal</keyword>
<evidence type="ECO:0000256" key="2">
    <source>
        <dbReference type="ARBA" id="ARBA00022729"/>
    </source>
</evidence>
<dbReference type="Gene3D" id="3.40.50.1980">
    <property type="entry name" value="Nitrogenase molybdenum iron protein domain"/>
    <property type="match status" value="2"/>
</dbReference>
<dbReference type="PANTHER" id="PTHR30535:SF34">
    <property type="entry name" value="MOLYBDATE-BINDING PROTEIN MOLA"/>
    <property type="match status" value="1"/>
</dbReference>
<proteinExistence type="inferred from homology"/>
<dbReference type="PROSITE" id="PS51257">
    <property type="entry name" value="PROKAR_LIPOPROTEIN"/>
    <property type="match status" value="1"/>
</dbReference>
<dbReference type="Pfam" id="PF01497">
    <property type="entry name" value="Peripla_BP_2"/>
    <property type="match status" value="1"/>
</dbReference>
<reference evidence="4" key="1">
    <citation type="submission" date="2020-10" db="EMBL/GenBank/DDBJ databases">
        <authorList>
            <person name="Gilroy R."/>
        </authorList>
    </citation>
    <scope>NUCLEOTIDE SEQUENCE</scope>
    <source>
        <strain evidence="4">ChiGjej1B1-24693</strain>
    </source>
</reference>
<protein>
    <submittedName>
        <fullName evidence="4">ABC transporter substrate-binding protein</fullName>
    </submittedName>
</protein>
<sequence length="326" mass="33989">MTRPSPLQRLRATLGATLAVLLGVVLLAGCDPNAASGPDTAPSSSTSRTAEFPREVTIPAGVVVPEEQTVSLAEKPSSIIVLAPAVTETVYAIGAGDQVVAVDKLSNYPDEAKTTDLDAFTPNVEAIAGMEPDLVLLSNDQGGIVAQLEALDIPVAVLEAPATLDQAYAQFALVGELTGNEQAATELADSVRDRIEAAVAATEDSSATTYYWELDPTYYSVTSQTFAGALLGEFGLTSIADDAPGADEAGGYPQLSAEFILDADPDLIFAPGGDADAIRKRSGWDVIRAVKDTDGVVVLDNDIASRWGPRIADLAEQISQSLVELQ</sequence>
<dbReference type="SUPFAM" id="SSF53807">
    <property type="entry name" value="Helical backbone' metal receptor"/>
    <property type="match status" value="1"/>
</dbReference>
<organism evidence="4 5">
    <name type="scientific">Candidatus Avipropionibacterium avicola</name>
    <dbReference type="NCBI Taxonomy" id="2840701"/>
    <lineage>
        <taxon>Bacteria</taxon>
        <taxon>Bacillati</taxon>
        <taxon>Actinomycetota</taxon>
        <taxon>Actinomycetes</taxon>
        <taxon>Propionibacteriales</taxon>
        <taxon>Propionibacteriaceae</taxon>
        <taxon>Propionibacteriaceae incertae sedis</taxon>
        <taxon>Candidatus Avipropionibacterium</taxon>
    </lineage>
</organism>
<feature type="domain" description="Fe/B12 periplasmic-binding" evidence="3">
    <location>
        <begin position="78"/>
        <end position="326"/>
    </location>
</feature>
<reference evidence="4" key="2">
    <citation type="journal article" date="2021" name="PeerJ">
        <title>Extensive microbial diversity within the chicken gut microbiome revealed by metagenomics and culture.</title>
        <authorList>
            <person name="Gilroy R."/>
            <person name="Ravi A."/>
            <person name="Getino M."/>
            <person name="Pursley I."/>
            <person name="Horton D.L."/>
            <person name="Alikhan N.F."/>
            <person name="Baker D."/>
            <person name="Gharbi K."/>
            <person name="Hall N."/>
            <person name="Watson M."/>
            <person name="Adriaenssens E.M."/>
            <person name="Foster-Nyarko E."/>
            <person name="Jarju S."/>
            <person name="Secka A."/>
            <person name="Antonio M."/>
            <person name="Oren A."/>
            <person name="Chaudhuri R.R."/>
            <person name="La Ragione R."/>
            <person name="Hildebrand F."/>
            <person name="Pallen M.J."/>
        </authorList>
    </citation>
    <scope>NUCLEOTIDE SEQUENCE</scope>
    <source>
        <strain evidence="4">ChiGjej1B1-24693</strain>
    </source>
</reference>
<dbReference type="PROSITE" id="PS50983">
    <property type="entry name" value="FE_B12_PBP"/>
    <property type="match status" value="1"/>
</dbReference>
<comment type="caution">
    <text evidence="4">The sequence shown here is derived from an EMBL/GenBank/DDBJ whole genome shotgun (WGS) entry which is preliminary data.</text>
</comment>
<dbReference type="InterPro" id="IPR050902">
    <property type="entry name" value="ABC_Transporter_SBP"/>
</dbReference>
<evidence type="ECO:0000313" key="5">
    <source>
        <dbReference type="Proteomes" id="UP000886842"/>
    </source>
</evidence>
<evidence type="ECO:0000256" key="1">
    <source>
        <dbReference type="ARBA" id="ARBA00008814"/>
    </source>
</evidence>